<accession>A0A5C6ML08</accession>
<organism evidence="2 3">
    <name type="scientific">Takifugu flavidus</name>
    <name type="common">sansaifugu</name>
    <dbReference type="NCBI Taxonomy" id="433684"/>
    <lineage>
        <taxon>Eukaryota</taxon>
        <taxon>Metazoa</taxon>
        <taxon>Chordata</taxon>
        <taxon>Craniata</taxon>
        <taxon>Vertebrata</taxon>
        <taxon>Euteleostomi</taxon>
        <taxon>Actinopterygii</taxon>
        <taxon>Neopterygii</taxon>
        <taxon>Teleostei</taxon>
        <taxon>Neoteleostei</taxon>
        <taxon>Acanthomorphata</taxon>
        <taxon>Eupercaria</taxon>
        <taxon>Tetraodontiformes</taxon>
        <taxon>Tetradontoidea</taxon>
        <taxon>Tetraodontidae</taxon>
        <taxon>Takifugu</taxon>
    </lineage>
</organism>
<evidence type="ECO:0000313" key="2">
    <source>
        <dbReference type="EMBL" id="TWW55884.1"/>
    </source>
</evidence>
<reference evidence="2 3" key="1">
    <citation type="submission" date="2019-04" db="EMBL/GenBank/DDBJ databases">
        <title>Chromosome genome assembly for Takifugu flavidus.</title>
        <authorList>
            <person name="Xiao S."/>
        </authorList>
    </citation>
    <scope>NUCLEOTIDE SEQUENCE [LARGE SCALE GENOMIC DNA]</scope>
    <source>
        <strain evidence="2">HTHZ2018</strain>
        <tissue evidence="2">Muscle</tissue>
    </source>
</reference>
<sequence>MGPSAARMNGAVVLFVEKVEQVDRLVEAGISVVEAKSAQSGSGERPGVAEPRVTEPRATVDQFVIGAEGPGADGVTAPIMLFREGVLITAQFDHFSAAFMNVYAPNSGAERKIFYGRGGTEPDPTDAFPDLQLSPGSEEFSGPLLNVCYKSKPQHTSADNELAGAASRLSRVSPVDRPSQTPVRAAHPAIFVSAEPSHMS</sequence>
<evidence type="ECO:0000256" key="1">
    <source>
        <dbReference type="SAM" id="MobiDB-lite"/>
    </source>
</evidence>
<gene>
    <name evidence="2" type="ORF">D4764_09G0009340</name>
</gene>
<dbReference type="AlphaFoldDB" id="A0A5C6ML08"/>
<evidence type="ECO:0000313" key="3">
    <source>
        <dbReference type="Proteomes" id="UP000324091"/>
    </source>
</evidence>
<dbReference type="Proteomes" id="UP000324091">
    <property type="component" value="Chromosome 9"/>
</dbReference>
<comment type="caution">
    <text evidence="2">The sequence shown here is derived from an EMBL/GenBank/DDBJ whole genome shotgun (WGS) entry which is preliminary data.</text>
</comment>
<keyword evidence="3" id="KW-1185">Reference proteome</keyword>
<proteinExistence type="predicted"/>
<feature type="region of interest" description="Disordered" evidence="1">
    <location>
        <begin position="156"/>
        <end position="184"/>
    </location>
</feature>
<protein>
    <submittedName>
        <fullName evidence="2">Uncharacterized protein</fullName>
    </submittedName>
</protein>
<dbReference type="EMBL" id="RHFK02000022">
    <property type="protein sequence ID" value="TWW55884.1"/>
    <property type="molecule type" value="Genomic_DNA"/>
</dbReference>
<name>A0A5C6ML08_9TELE</name>